<reference evidence="1 2" key="2">
    <citation type="submission" date="2018-11" db="EMBL/GenBank/DDBJ databases">
        <authorList>
            <consortium name="Pathogen Informatics"/>
        </authorList>
    </citation>
    <scope>NUCLEOTIDE SEQUENCE [LARGE SCALE GENOMIC DNA]</scope>
</reference>
<keyword evidence="2" id="KW-1185">Reference proteome</keyword>
<proteinExistence type="predicted"/>
<protein>
    <submittedName>
        <fullName evidence="3">Secreted protein</fullName>
    </submittedName>
</protein>
<organism evidence="3">
    <name type="scientific">Gongylonema pulchrum</name>
    <dbReference type="NCBI Taxonomy" id="637853"/>
    <lineage>
        <taxon>Eukaryota</taxon>
        <taxon>Metazoa</taxon>
        <taxon>Ecdysozoa</taxon>
        <taxon>Nematoda</taxon>
        <taxon>Chromadorea</taxon>
        <taxon>Rhabditida</taxon>
        <taxon>Spirurina</taxon>
        <taxon>Spiruromorpha</taxon>
        <taxon>Spiruroidea</taxon>
        <taxon>Gongylonematidae</taxon>
        <taxon>Gongylonema</taxon>
    </lineage>
</organism>
<gene>
    <name evidence="1" type="ORF">GPUH_LOCUS13511</name>
</gene>
<evidence type="ECO:0000313" key="2">
    <source>
        <dbReference type="Proteomes" id="UP000271098"/>
    </source>
</evidence>
<reference evidence="3" key="1">
    <citation type="submission" date="2016-06" db="UniProtKB">
        <authorList>
            <consortium name="WormBaseParasite"/>
        </authorList>
    </citation>
    <scope>IDENTIFICATION</scope>
</reference>
<sequence length="73" mass="8295">MSCSSRDRGDILHAALMTKSLIVYMAAVRCISRYIALAVTVGARIPLYLMVKNRHFGDKYTDTRSDLMWSPQQ</sequence>
<dbReference type="AlphaFoldDB" id="A0A183DXS0"/>
<name>A0A183DXS0_9BILA</name>
<dbReference type="Proteomes" id="UP000271098">
    <property type="component" value="Unassembled WGS sequence"/>
</dbReference>
<dbReference type="EMBL" id="UYRT01080290">
    <property type="protein sequence ID" value="VDN22439.1"/>
    <property type="molecule type" value="Genomic_DNA"/>
</dbReference>
<accession>A0A183DXS0</accession>
<evidence type="ECO:0000313" key="1">
    <source>
        <dbReference type="EMBL" id="VDN22439.1"/>
    </source>
</evidence>
<dbReference type="WBParaSite" id="GPUH_0001352601-mRNA-1">
    <property type="protein sequence ID" value="GPUH_0001352601-mRNA-1"/>
    <property type="gene ID" value="GPUH_0001352601"/>
</dbReference>
<evidence type="ECO:0000313" key="3">
    <source>
        <dbReference type="WBParaSite" id="GPUH_0001352601-mRNA-1"/>
    </source>
</evidence>